<protein>
    <submittedName>
        <fullName evidence="1">Uncharacterized protein</fullName>
    </submittedName>
</protein>
<name>A0AAV0J2T0_9ROSI</name>
<dbReference type="EMBL" id="CAMGYJ010000004">
    <property type="protein sequence ID" value="CAI0404028.1"/>
    <property type="molecule type" value="Genomic_DNA"/>
</dbReference>
<gene>
    <name evidence="1" type="ORF">LITE_LOCUS12293</name>
    <name evidence="2" type="ORF">LITE_LOCUS36968</name>
</gene>
<comment type="caution">
    <text evidence="1">The sequence shown here is derived from an EMBL/GenBank/DDBJ whole genome shotgun (WGS) entry which is preliminary data.</text>
</comment>
<keyword evidence="3" id="KW-1185">Reference proteome</keyword>
<proteinExistence type="predicted"/>
<dbReference type="Proteomes" id="UP001154282">
    <property type="component" value="Unassembled WGS sequence"/>
</dbReference>
<organism evidence="1 3">
    <name type="scientific">Linum tenue</name>
    <dbReference type="NCBI Taxonomy" id="586396"/>
    <lineage>
        <taxon>Eukaryota</taxon>
        <taxon>Viridiplantae</taxon>
        <taxon>Streptophyta</taxon>
        <taxon>Embryophyta</taxon>
        <taxon>Tracheophyta</taxon>
        <taxon>Spermatophyta</taxon>
        <taxon>Magnoliopsida</taxon>
        <taxon>eudicotyledons</taxon>
        <taxon>Gunneridae</taxon>
        <taxon>Pentapetalae</taxon>
        <taxon>rosids</taxon>
        <taxon>fabids</taxon>
        <taxon>Malpighiales</taxon>
        <taxon>Linaceae</taxon>
        <taxon>Linum</taxon>
    </lineage>
</organism>
<accession>A0AAV0J2T0</accession>
<reference evidence="1" key="1">
    <citation type="submission" date="2022-08" db="EMBL/GenBank/DDBJ databases">
        <authorList>
            <person name="Gutierrez-Valencia J."/>
        </authorList>
    </citation>
    <scope>NUCLEOTIDE SEQUENCE</scope>
</reference>
<dbReference type="EMBL" id="CAMGYJ010000008">
    <property type="protein sequence ID" value="CAI0466275.1"/>
    <property type="molecule type" value="Genomic_DNA"/>
</dbReference>
<evidence type="ECO:0000313" key="2">
    <source>
        <dbReference type="EMBL" id="CAI0466275.1"/>
    </source>
</evidence>
<sequence length="41" mass="4434">MAPYTMAQALLLRGACCEIIQGAALQRTRLAWGSVRSPELS</sequence>
<evidence type="ECO:0000313" key="1">
    <source>
        <dbReference type="EMBL" id="CAI0404028.1"/>
    </source>
</evidence>
<dbReference type="AlphaFoldDB" id="A0AAV0J2T0"/>
<evidence type="ECO:0000313" key="3">
    <source>
        <dbReference type="Proteomes" id="UP001154282"/>
    </source>
</evidence>